<evidence type="ECO:0000256" key="5">
    <source>
        <dbReference type="ARBA" id="ARBA00048539"/>
    </source>
</evidence>
<dbReference type="Proteomes" id="UP001301216">
    <property type="component" value="Unassembled WGS sequence"/>
</dbReference>
<feature type="binding site" evidence="6">
    <location>
        <begin position="25"/>
        <end position="30"/>
    </location>
    <ligand>
        <name>ATP</name>
        <dbReference type="ChEBI" id="CHEBI:30616"/>
    </ligand>
</feature>
<dbReference type="HAMAP" id="MF_01161">
    <property type="entry name" value="tRNA_Ile_lys_synt"/>
    <property type="match status" value="1"/>
</dbReference>
<keyword evidence="3 6" id="KW-0547">Nucleotide-binding</keyword>
<accession>A0ABT3QNT5</accession>
<dbReference type="InterPro" id="IPR014729">
    <property type="entry name" value="Rossmann-like_a/b/a_fold"/>
</dbReference>
<proteinExistence type="inferred from homology"/>
<dbReference type="EMBL" id="JAPHAV010000004">
    <property type="protein sequence ID" value="MCX2697269.1"/>
    <property type="molecule type" value="Genomic_DNA"/>
</dbReference>
<name>A0ABT3QNT5_9HYPH</name>
<keyword evidence="9" id="KW-1185">Reference proteome</keyword>
<reference evidence="8 9" key="1">
    <citation type="submission" date="2022-11" db="EMBL/GenBank/DDBJ databases">
        <title>Brucella sp. YY2X, whole genome shotgun sequencing project.</title>
        <authorList>
            <person name="Yang Y."/>
        </authorList>
    </citation>
    <scope>NUCLEOTIDE SEQUENCE [LARGE SCALE GENOMIC DNA]</scope>
    <source>
        <strain evidence="8 9">YY2X</strain>
    </source>
</reference>
<keyword evidence="4 6" id="KW-0067">ATP-binding</keyword>
<comment type="domain">
    <text evidence="6">The N-terminal region contains the highly conserved SGGXDS motif, predicted to be a P-loop motif involved in ATP binding.</text>
</comment>
<dbReference type="PANTHER" id="PTHR43033">
    <property type="entry name" value="TRNA(ILE)-LYSIDINE SYNTHASE-RELATED"/>
    <property type="match status" value="1"/>
</dbReference>
<keyword evidence="1 6" id="KW-0436">Ligase</keyword>
<dbReference type="SUPFAM" id="SSF52402">
    <property type="entry name" value="Adenine nucleotide alpha hydrolases-like"/>
    <property type="match status" value="1"/>
</dbReference>
<organism evidence="8 9">
    <name type="scientific">Ochrobactrum chromiisoli</name>
    <dbReference type="NCBI Taxonomy" id="2993941"/>
    <lineage>
        <taxon>Bacteria</taxon>
        <taxon>Pseudomonadati</taxon>
        <taxon>Pseudomonadota</taxon>
        <taxon>Alphaproteobacteria</taxon>
        <taxon>Hyphomicrobiales</taxon>
        <taxon>Brucellaceae</taxon>
        <taxon>Brucella/Ochrobactrum group</taxon>
        <taxon>Ochrobactrum</taxon>
    </lineage>
</organism>
<dbReference type="InterPro" id="IPR011063">
    <property type="entry name" value="TilS/TtcA_N"/>
</dbReference>
<comment type="similarity">
    <text evidence="6">Belongs to the tRNA(Ile)-lysidine synthase family.</text>
</comment>
<evidence type="ECO:0000256" key="1">
    <source>
        <dbReference type="ARBA" id="ARBA00022598"/>
    </source>
</evidence>
<dbReference type="RefSeq" id="WP_265984795.1">
    <property type="nucleotide sequence ID" value="NZ_JAPHAV010000004.1"/>
</dbReference>
<gene>
    <name evidence="6 8" type="primary">tilS</name>
    <name evidence="8" type="ORF">OPR82_10820</name>
</gene>
<dbReference type="InterPro" id="IPR012094">
    <property type="entry name" value="tRNA_Ile_lys_synt"/>
</dbReference>
<dbReference type="CDD" id="cd01992">
    <property type="entry name" value="TilS_N"/>
    <property type="match status" value="1"/>
</dbReference>
<evidence type="ECO:0000259" key="7">
    <source>
        <dbReference type="Pfam" id="PF01171"/>
    </source>
</evidence>
<dbReference type="NCBIfam" id="TIGR02432">
    <property type="entry name" value="lysidine_TilS_N"/>
    <property type="match status" value="1"/>
</dbReference>
<protein>
    <recommendedName>
        <fullName evidence="6">tRNA(Ile)-lysidine synthase</fullName>
        <ecNumber evidence="6">6.3.4.19</ecNumber>
    </recommendedName>
    <alternativeName>
        <fullName evidence="6">tRNA(Ile)-2-lysyl-cytidine synthase</fullName>
    </alternativeName>
    <alternativeName>
        <fullName evidence="6">tRNA(Ile)-lysidine synthetase</fullName>
    </alternativeName>
</protein>
<comment type="function">
    <text evidence="6">Ligates lysine onto the cytidine present at position 34 of the AUA codon-specific tRNA(Ile) that contains the anticodon CAU, in an ATP-dependent manner. Cytidine is converted to lysidine, thus changing the amino acid specificity of the tRNA from methionine to isoleucine.</text>
</comment>
<evidence type="ECO:0000256" key="6">
    <source>
        <dbReference type="HAMAP-Rule" id="MF_01161"/>
    </source>
</evidence>
<comment type="subcellular location">
    <subcellularLocation>
        <location evidence="6">Cytoplasm</location>
    </subcellularLocation>
</comment>
<comment type="caution">
    <text evidence="8">The sequence shown here is derived from an EMBL/GenBank/DDBJ whole genome shotgun (WGS) entry which is preliminary data.</text>
</comment>
<sequence length="451" mass="49340">MGLSPVDILKPFELEHAKGIVAAVSGGSDSLALLFLLKDYLATLKSPPSITVVTIDHGLRAESAKEAADVGKLCKAHGLSHRTLTWDDAKPKTGIAAAARSARYRLLVQAAHEAGADVIATGHTSDDQIETFLMRKERSSHSEARGLAAMASRSRLENSVELIRPLLHLSRAVLRDMLCQRGVVWIDDPSNVNTRYERPRVRATTAALADPAMVLEKIAVARAARQRDNAILIAALANAHCLQMDPFGTIGVDADVYAALPENIRRLLSGLLASLAGGRRFLPGDAERSRIEKLLSGHEKVDRLTIFGALIELGKNGQPHCFRRERRNLPVMRLDPGQQIIWDGRFRFHNDGTASLKVAAPDRQEFGDFVKGAGLEVDSALREALLVLPAIYEDGKLSQLPILDGQKLPAGISIEKHFALFDHVLPGYDFALAKAFEQRFGRQCPNFYKPV</sequence>
<dbReference type="EC" id="6.3.4.19" evidence="6"/>
<dbReference type="PANTHER" id="PTHR43033:SF1">
    <property type="entry name" value="TRNA(ILE)-LYSIDINE SYNTHASE-RELATED"/>
    <property type="match status" value="1"/>
</dbReference>
<evidence type="ECO:0000256" key="2">
    <source>
        <dbReference type="ARBA" id="ARBA00022694"/>
    </source>
</evidence>
<evidence type="ECO:0000313" key="9">
    <source>
        <dbReference type="Proteomes" id="UP001301216"/>
    </source>
</evidence>
<dbReference type="Gene3D" id="3.40.50.620">
    <property type="entry name" value="HUPs"/>
    <property type="match status" value="1"/>
</dbReference>
<dbReference type="Pfam" id="PF01171">
    <property type="entry name" value="ATP_bind_3"/>
    <property type="match status" value="1"/>
</dbReference>
<dbReference type="InterPro" id="IPR012795">
    <property type="entry name" value="tRNA_Ile_lys_synt_N"/>
</dbReference>
<evidence type="ECO:0000256" key="3">
    <source>
        <dbReference type="ARBA" id="ARBA00022741"/>
    </source>
</evidence>
<comment type="catalytic activity">
    <reaction evidence="5 6">
        <text>cytidine(34) in tRNA(Ile2) + L-lysine + ATP = lysidine(34) in tRNA(Ile2) + AMP + diphosphate + H(+)</text>
        <dbReference type="Rhea" id="RHEA:43744"/>
        <dbReference type="Rhea" id="RHEA-COMP:10625"/>
        <dbReference type="Rhea" id="RHEA-COMP:10670"/>
        <dbReference type="ChEBI" id="CHEBI:15378"/>
        <dbReference type="ChEBI" id="CHEBI:30616"/>
        <dbReference type="ChEBI" id="CHEBI:32551"/>
        <dbReference type="ChEBI" id="CHEBI:33019"/>
        <dbReference type="ChEBI" id="CHEBI:82748"/>
        <dbReference type="ChEBI" id="CHEBI:83665"/>
        <dbReference type="ChEBI" id="CHEBI:456215"/>
        <dbReference type="EC" id="6.3.4.19"/>
    </reaction>
</comment>
<keyword evidence="2 6" id="KW-0819">tRNA processing</keyword>
<dbReference type="GO" id="GO:0032267">
    <property type="term" value="F:tRNA(Ile)-lysidine synthase activity"/>
    <property type="evidence" value="ECO:0007669"/>
    <property type="project" value="UniProtKB-EC"/>
</dbReference>
<evidence type="ECO:0000313" key="8">
    <source>
        <dbReference type="EMBL" id="MCX2697269.1"/>
    </source>
</evidence>
<evidence type="ECO:0000256" key="4">
    <source>
        <dbReference type="ARBA" id="ARBA00022840"/>
    </source>
</evidence>
<keyword evidence="6" id="KW-0963">Cytoplasm</keyword>
<feature type="domain" description="tRNA(Ile)-lysidine/2-thiocytidine synthase N-terminal" evidence="7">
    <location>
        <begin position="20"/>
        <end position="203"/>
    </location>
</feature>